<dbReference type="Gene3D" id="3.40.50.720">
    <property type="entry name" value="NAD(P)-binding Rossmann-like Domain"/>
    <property type="match status" value="1"/>
</dbReference>
<dbReference type="InterPro" id="IPR020843">
    <property type="entry name" value="ER"/>
</dbReference>
<dbReference type="InterPro" id="IPR014182">
    <property type="entry name" value="ADH_Zn_typ-1"/>
</dbReference>
<dbReference type="InterPro" id="IPR036291">
    <property type="entry name" value="NAD(P)-bd_dom_sf"/>
</dbReference>
<keyword evidence="2" id="KW-0521">NADP</keyword>
<proteinExistence type="inferred from homology"/>
<accession>A0A5C3NGS9</accession>
<evidence type="ECO:0000313" key="5">
    <source>
        <dbReference type="EMBL" id="TFK56540.1"/>
    </source>
</evidence>
<dbReference type="EMBL" id="ML213503">
    <property type="protein sequence ID" value="TFK56540.1"/>
    <property type="molecule type" value="Genomic_DNA"/>
</dbReference>
<feature type="domain" description="Enoyl reductase (ER)" evidence="4">
    <location>
        <begin position="15"/>
        <end position="335"/>
    </location>
</feature>
<dbReference type="InterPro" id="IPR013149">
    <property type="entry name" value="ADH-like_C"/>
</dbReference>
<protein>
    <submittedName>
        <fullName evidence="5">GroES-like protein</fullName>
    </submittedName>
</protein>
<reference evidence="5 6" key="1">
    <citation type="journal article" date="2019" name="Nat. Ecol. Evol.">
        <title>Megaphylogeny resolves global patterns of mushroom evolution.</title>
        <authorList>
            <person name="Varga T."/>
            <person name="Krizsan K."/>
            <person name="Foldi C."/>
            <person name="Dima B."/>
            <person name="Sanchez-Garcia M."/>
            <person name="Sanchez-Ramirez S."/>
            <person name="Szollosi G.J."/>
            <person name="Szarkandi J.G."/>
            <person name="Papp V."/>
            <person name="Albert L."/>
            <person name="Andreopoulos W."/>
            <person name="Angelini C."/>
            <person name="Antonin V."/>
            <person name="Barry K.W."/>
            <person name="Bougher N.L."/>
            <person name="Buchanan P."/>
            <person name="Buyck B."/>
            <person name="Bense V."/>
            <person name="Catcheside P."/>
            <person name="Chovatia M."/>
            <person name="Cooper J."/>
            <person name="Damon W."/>
            <person name="Desjardin D."/>
            <person name="Finy P."/>
            <person name="Geml J."/>
            <person name="Haridas S."/>
            <person name="Hughes K."/>
            <person name="Justo A."/>
            <person name="Karasinski D."/>
            <person name="Kautmanova I."/>
            <person name="Kiss B."/>
            <person name="Kocsube S."/>
            <person name="Kotiranta H."/>
            <person name="LaButti K.M."/>
            <person name="Lechner B.E."/>
            <person name="Liimatainen K."/>
            <person name="Lipzen A."/>
            <person name="Lukacs Z."/>
            <person name="Mihaltcheva S."/>
            <person name="Morgado L.N."/>
            <person name="Niskanen T."/>
            <person name="Noordeloos M.E."/>
            <person name="Ohm R.A."/>
            <person name="Ortiz-Santana B."/>
            <person name="Ovrebo C."/>
            <person name="Racz N."/>
            <person name="Riley R."/>
            <person name="Savchenko A."/>
            <person name="Shiryaev A."/>
            <person name="Soop K."/>
            <person name="Spirin V."/>
            <person name="Szebenyi C."/>
            <person name="Tomsovsky M."/>
            <person name="Tulloss R.E."/>
            <person name="Uehling J."/>
            <person name="Grigoriev I.V."/>
            <person name="Vagvolgyi C."/>
            <person name="Papp T."/>
            <person name="Martin F.M."/>
            <person name="Miettinen O."/>
            <person name="Hibbett D.S."/>
            <person name="Nagy L.G."/>
        </authorList>
    </citation>
    <scope>NUCLEOTIDE SEQUENCE [LARGE SCALE GENOMIC DNA]</scope>
    <source>
        <strain evidence="5 6">OMC1185</strain>
    </source>
</reference>
<evidence type="ECO:0000313" key="6">
    <source>
        <dbReference type="Proteomes" id="UP000305948"/>
    </source>
</evidence>
<gene>
    <name evidence="5" type="ORF">OE88DRAFT_1649882</name>
</gene>
<sequence>MASGLMKAIHFPEPGPPSVLTITEVPIPSLESPYDILVRIKGCALNPVDTKIREGKFPAHAILGFDGTGVVEKAGEQALFKSGDEVMFSGALGRSGTNAQYTVVDSRIVGRKPRGWSWQDAAGLPLVGLTAWEMFEGHFNLQPFHAPRKEETLLIVNGAGGVGSAATQLAHKVFKIKNIIVTASRKETVDWAKRNGATHIINHHEDLGPQLEKAGLQPTLALICHDTQHYLEPIAKAMSPWGRIGSIVETDKALNFHTIDAFGKALSFHWEFMLAKPANQFDLSTQGRMLNDLATAAENGDVTTLVTVKEVLSQGSLRRMHELVQSGKSVGKVVFEVKETITEN</sequence>
<comment type="similarity">
    <text evidence="1">Belongs to the zinc-containing alcohol dehydrogenase family. Quinone oxidoreductase subfamily.</text>
</comment>
<dbReference type="GO" id="GO:0008270">
    <property type="term" value="F:zinc ion binding"/>
    <property type="evidence" value="ECO:0007669"/>
    <property type="project" value="InterPro"/>
</dbReference>
<dbReference type="InterPro" id="IPR013154">
    <property type="entry name" value="ADH-like_N"/>
</dbReference>
<dbReference type="OrthoDB" id="203908at2759"/>
<dbReference type="GO" id="GO:0016651">
    <property type="term" value="F:oxidoreductase activity, acting on NAD(P)H"/>
    <property type="evidence" value="ECO:0007669"/>
    <property type="project" value="TreeGrafter"/>
</dbReference>
<dbReference type="Pfam" id="PF00107">
    <property type="entry name" value="ADH_zinc_N"/>
    <property type="match status" value="1"/>
</dbReference>
<dbReference type="SUPFAM" id="SSF50129">
    <property type="entry name" value="GroES-like"/>
    <property type="match status" value="1"/>
</dbReference>
<dbReference type="CDD" id="cd08252">
    <property type="entry name" value="AL_MDR"/>
    <property type="match status" value="1"/>
</dbReference>
<dbReference type="GO" id="GO:0070402">
    <property type="term" value="F:NADPH binding"/>
    <property type="evidence" value="ECO:0007669"/>
    <property type="project" value="TreeGrafter"/>
</dbReference>
<dbReference type="InterPro" id="IPR011032">
    <property type="entry name" value="GroES-like_sf"/>
</dbReference>
<dbReference type="SMART" id="SM00829">
    <property type="entry name" value="PKS_ER"/>
    <property type="match status" value="1"/>
</dbReference>
<dbReference type="Proteomes" id="UP000305948">
    <property type="component" value="Unassembled WGS sequence"/>
</dbReference>
<dbReference type="STRING" id="5364.A0A5C3NGS9"/>
<evidence type="ECO:0000256" key="3">
    <source>
        <dbReference type="ARBA" id="ARBA00023002"/>
    </source>
</evidence>
<dbReference type="PANTHER" id="PTHR48106">
    <property type="entry name" value="QUINONE OXIDOREDUCTASE PIG3-RELATED"/>
    <property type="match status" value="1"/>
</dbReference>
<evidence type="ECO:0000256" key="2">
    <source>
        <dbReference type="ARBA" id="ARBA00022857"/>
    </source>
</evidence>
<evidence type="ECO:0000259" key="4">
    <source>
        <dbReference type="SMART" id="SM00829"/>
    </source>
</evidence>
<dbReference type="SUPFAM" id="SSF51735">
    <property type="entry name" value="NAD(P)-binding Rossmann-fold domains"/>
    <property type="match status" value="1"/>
</dbReference>
<dbReference type="Pfam" id="PF08240">
    <property type="entry name" value="ADH_N"/>
    <property type="match status" value="1"/>
</dbReference>
<keyword evidence="3" id="KW-0560">Oxidoreductase</keyword>
<dbReference type="AlphaFoldDB" id="A0A5C3NGS9"/>
<evidence type="ECO:0000256" key="1">
    <source>
        <dbReference type="ARBA" id="ARBA00010371"/>
    </source>
</evidence>
<organism evidence="5 6">
    <name type="scientific">Heliocybe sulcata</name>
    <dbReference type="NCBI Taxonomy" id="5364"/>
    <lineage>
        <taxon>Eukaryota</taxon>
        <taxon>Fungi</taxon>
        <taxon>Dikarya</taxon>
        <taxon>Basidiomycota</taxon>
        <taxon>Agaricomycotina</taxon>
        <taxon>Agaricomycetes</taxon>
        <taxon>Gloeophyllales</taxon>
        <taxon>Gloeophyllaceae</taxon>
        <taxon>Heliocybe</taxon>
    </lineage>
</organism>
<name>A0A5C3NGS9_9AGAM</name>
<keyword evidence="6" id="KW-1185">Reference proteome</keyword>
<dbReference type="Gene3D" id="3.90.180.10">
    <property type="entry name" value="Medium-chain alcohol dehydrogenases, catalytic domain"/>
    <property type="match status" value="1"/>
</dbReference>